<dbReference type="Gene3D" id="3.80.30.10">
    <property type="entry name" value="pyruvate-formate lyase- activating enzyme"/>
    <property type="match status" value="1"/>
</dbReference>
<dbReference type="CDD" id="cd01335">
    <property type="entry name" value="Radical_SAM"/>
    <property type="match status" value="1"/>
</dbReference>
<dbReference type="GO" id="GO:0046872">
    <property type="term" value="F:metal ion binding"/>
    <property type="evidence" value="ECO:0007669"/>
    <property type="project" value="UniProtKB-KW"/>
</dbReference>
<feature type="domain" description="4Fe-4S ferredoxin-type" evidence="9">
    <location>
        <begin position="51"/>
        <end position="80"/>
    </location>
</feature>
<dbReference type="InterPro" id="IPR012839">
    <property type="entry name" value="Organic_radical_activase"/>
</dbReference>
<evidence type="ECO:0000259" key="10">
    <source>
        <dbReference type="PROSITE" id="PS51918"/>
    </source>
</evidence>
<dbReference type="Pfam" id="PF04055">
    <property type="entry name" value="Radical_SAM"/>
    <property type="match status" value="1"/>
</dbReference>
<keyword evidence="7" id="KW-0408">Iron</keyword>
<keyword evidence="6 11" id="KW-0560">Oxidoreductase</keyword>
<dbReference type="InterPro" id="IPR040074">
    <property type="entry name" value="BssD/PflA/YjjW"/>
</dbReference>
<protein>
    <submittedName>
        <fullName evidence="11">Pyruvate formate-lyase activating enzyme</fullName>
        <ecNumber evidence="11">1.97.1.4</ecNumber>
    </submittedName>
</protein>
<proteinExistence type="inferred from homology"/>
<dbReference type="PROSITE" id="PS51379">
    <property type="entry name" value="4FE4S_FER_2"/>
    <property type="match status" value="2"/>
</dbReference>
<dbReference type="InterPro" id="IPR034457">
    <property type="entry name" value="Organic_radical-activating"/>
</dbReference>
<keyword evidence="5" id="KW-0479">Metal-binding</keyword>
<evidence type="ECO:0000256" key="8">
    <source>
        <dbReference type="ARBA" id="ARBA00023014"/>
    </source>
</evidence>
<keyword evidence="4" id="KW-0949">S-adenosyl-L-methionine</keyword>
<dbReference type="InterPro" id="IPR017896">
    <property type="entry name" value="4Fe4S_Fe-S-bd"/>
</dbReference>
<evidence type="ECO:0000256" key="6">
    <source>
        <dbReference type="ARBA" id="ARBA00023002"/>
    </source>
</evidence>
<dbReference type="GO" id="GO:0043365">
    <property type="term" value="F:[formate-C-acetyltransferase]-activating enzyme activity"/>
    <property type="evidence" value="ECO:0007669"/>
    <property type="project" value="UniProtKB-EC"/>
</dbReference>
<feature type="domain" description="Radical SAM core" evidence="10">
    <location>
        <begin position="20"/>
        <end position="306"/>
    </location>
</feature>
<dbReference type="EMBL" id="LNQE01000553">
    <property type="protein sequence ID" value="KUG26020.1"/>
    <property type="molecule type" value="Genomic_DNA"/>
</dbReference>
<dbReference type="InterPro" id="IPR058240">
    <property type="entry name" value="rSAM_sf"/>
</dbReference>
<dbReference type="PANTHER" id="PTHR30352">
    <property type="entry name" value="PYRUVATE FORMATE-LYASE-ACTIVATING ENZYME"/>
    <property type="match status" value="1"/>
</dbReference>
<organism evidence="11">
    <name type="scientific">hydrocarbon metagenome</name>
    <dbReference type="NCBI Taxonomy" id="938273"/>
    <lineage>
        <taxon>unclassified sequences</taxon>
        <taxon>metagenomes</taxon>
        <taxon>ecological metagenomes</taxon>
    </lineage>
</organism>
<dbReference type="GO" id="GO:0016829">
    <property type="term" value="F:lyase activity"/>
    <property type="evidence" value="ECO:0007669"/>
    <property type="project" value="UniProtKB-KW"/>
</dbReference>
<dbReference type="SFLD" id="SFLDG01118">
    <property type="entry name" value="activating_enzymes__group_2"/>
    <property type="match status" value="1"/>
</dbReference>
<comment type="cofactor">
    <cofactor evidence="1">
        <name>[4Fe-4S] cluster</name>
        <dbReference type="ChEBI" id="CHEBI:49883"/>
    </cofactor>
</comment>
<evidence type="ECO:0000259" key="9">
    <source>
        <dbReference type="PROSITE" id="PS51379"/>
    </source>
</evidence>
<reference evidence="11" key="1">
    <citation type="journal article" date="2015" name="Proc. Natl. Acad. Sci. U.S.A.">
        <title>Networks of energetic and metabolic interactions define dynamics in microbial communities.</title>
        <authorList>
            <person name="Embree M."/>
            <person name="Liu J.K."/>
            <person name="Al-Bassam M.M."/>
            <person name="Zengler K."/>
        </authorList>
    </citation>
    <scope>NUCLEOTIDE SEQUENCE</scope>
</reference>
<keyword evidence="3" id="KW-0004">4Fe-4S</keyword>
<evidence type="ECO:0000256" key="1">
    <source>
        <dbReference type="ARBA" id="ARBA00001966"/>
    </source>
</evidence>
<keyword evidence="11" id="KW-0670">Pyruvate</keyword>
<dbReference type="PANTHER" id="PTHR30352:SF4">
    <property type="entry name" value="PYRUVATE FORMATE-LYASE 2-ACTIVATING ENZYME"/>
    <property type="match status" value="1"/>
</dbReference>
<comment type="similarity">
    <text evidence="2">Belongs to the organic radical-activating enzymes family.</text>
</comment>
<dbReference type="SUPFAM" id="SSF54862">
    <property type="entry name" value="4Fe-4S ferredoxins"/>
    <property type="match status" value="1"/>
</dbReference>
<keyword evidence="8" id="KW-0411">Iron-sulfur</keyword>
<sequence length="306" mass="34508">MNLHNHHTGLVSDIQRFSLHDGPGIRTTVFLKGCPLNCKWCHNPETQISKPQLSFSADKCMNCFKCVEVCPTGTHYVEDEQHKVNFSLCELSGECVSVCPNDALKIIGKENSVNETLELVLRDKEYYKNSGGGLTISGGEPMNQFSFTRDLLQLAKLNGINTVLETCGFAPKNRYLDIIHLVDLFLYDYKETDPVKHKEFTGVDRKVIIDNLKALHDDGAKIILRCPIIPSVNDRDDHFTGIAELVPQLPNLVSVELMAYHDIGRDKAAKVGVDNEYYHMENTTEEMKKDWLKKLNELNVNNVSIG</sequence>
<dbReference type="EC" id="1.97.1.4" evidence="11"/>
<dbReference type="AlphaFoldDB" id="A0A0W8FYS2"/>
<dbReference type="InterPro" id="IPR007197">
    <property type="entry name" value="rSAM"/>
</dbReference>
<name>A0A0W8FYS2_9ZZZZ</name>
<dbReference type="PROSITE" id="PS01087">
    <property type="entry name" value="RADICAL_ACTIVATING"/>
    <property type="match status" value="1"/>
</dbReference>
<evidence type="ECO:0000313" key="11">
    <source>
        <dbReference type="EMBL" id="KUG26020.1"/>
    </source>
</evidence>
<evidence type="ECO:0000256" key="3">
    <source>
        <dbReference type="ARBA" id="ARBA00022485"/>
    </source>
</evidence>
<dbReference type="Gene3D" id="3.30.70.20">
    <property type="match status" value="1"/>
</dbReference>
<feature type="domain" description="4Fe-4S ferredoxin-type" evidence="9">
    <location>
        <begin position="83"/>
        <end position="109"/>
    </location>
</feature>
<dbReference type="NCBIfam" id="TIGR02494">
    <property type="entry name" value="PFLE_PFLC"/>
    <property type="match status" value="1"/>
</dbReference>
<dbReference type="SFLD" id="SFLDG01066">
    <property type="entry name" value="organic_radical-activating_enz"/>
    <property type="match status" value="1"/>
</dbReference>
<evidence type="ECO:0000256" key="4">
    <source>
        <dbReference type="ARBA" id="ARBA00022691"/>
    </source>
</evidence>
<evidence type="ECO:0000256" key="5">
    <source>
        <dbReference type="ARBA" id="ARBA00022723"/>
    </source>
</evidence>
<comment type="caution">
    <text evidence="11">The sequence shown here is derived from an EMBL/GenBank/DDBJ whole genome shotgun (WGS) entry which is preliminary data.</text>
</comment>
<dbReference type="PROSITE" id="PS51918">
    <property type="entry name" value="RADICAL_SAM"/>
    <property type="match status" value="1"/>
</dbReference>
<dbReference type="SFLD" id="SFLDS00029">
    <property type="entry name" value="Radical_SAM"/>
    <property type="match status" value="1"/>
</dbReference>
<evidence type="ECO:0000256" key="7">
    <source>
        <dbReference type="ARBA" id="ARBA00023004"/>
    </source>
</evidence>
<dbReference type="GO" id="GO:0051539">
    <property type="term" value="F:4 iron, 4 sulfur cluster binding"/>
    <property type="evidence" value="ECO:0007669"/>
    <property type="project" value="UniProtKB-KW"/>
</dbReference>
<dbReference type="InterPro" id="IPR001989">
    <property type="entry name" value="Radical_activat_CS"/>
</dbReference>
<keyword evidence="11" id="KW-0456">Lyase</keyword>
<dbReference type="PIRSF" id="PIRSF000371">
    <property type="entry name" value="PFL_act_enz"/>
    <property type="match status" value="1"/>
</dbReference>
<accession>A0A0W8FYS2</accession>
<dbReference type="SUPFAM" id="SSF102114">
    <property type="entry name" value="Radical SAM enzymes"/>
    <property type="match status" value="1"/>
</dbReference>
<evidence type="ECO:0000256" key="2">
    <source>
        <dbReference type="ARBA" id="ARBA00009777"/>
    </source>
</evidence>
<gene>
    <name evidence="11" type="ORF">ASZ90_004149</name>
</gene>